<keyword evidence="4" id="KW-0732">Signal</keyword>
<reference evidence="15" key="1">
    <citation type="submission" date="2020-03" db="EMBL/GenBank/DDBJ databases">
        <title>Studies in the Genomics of Life Span.</title>
        <authorList>
            <person name="Glass D."/>
        </authorList>
    </citation>
    <scope>NUCLEOTIDE SEQUENCE</scope>
    <source>
        <strain evidence="15">LTLLF</strain>
        <tissue evidence="15">Muscle</tissue>
    </source>
</reference>
<dbReference type="EMBL" id="JAATJU010020959">
    <property type="protein sequence ID" value="KAH0515227.1"/>
    <property type="molecule type" value="Genomic_DNA"/>
</dbReference>
<feature type="region of interest" description="Disordered" evidence="11">
    <location>
        <begin position="1"/>
        <end position="39"/>
    </location>
</feature>
<dbReference type="GO" id="GO:0009897">
    <property type="term" value="C:external side of plasma membrane"/>
    <property type="evidence" value="ECO:0007669"/>
    <property type="project" value="TreeGrafter"/>
</dbReference>
<evidence type="ECO:0000256" key="9">
    <source>
        <dbReference type="ARBA" id="ARBA00023180"/>
    </source>
</evidence>
<dbReference type="SUPFAM" id="SSF48726">
    <property type="entry name" value="Immunoglobulin"/>
    <property type="match status" value="1"/>
</dbReference>
<dbReference type="InterPro" id="IPR007110">
    <property type="entry name" value="Ig-like_dom"/>
</dbReference>
<evidence type="ECO:0000256" key="12">
    <source>
        <dbReference type="SAM" id="Phobius"/>
    </source>
</evidence>
<dbReference type="InterPro" id="IPR036116">
    <property type="entry name" value="FN3_sf"/>
</dbReference>
<dbReference type="Gene3D" id="2.60.40.10">
    <property type="entry name" value="Immunoglobulins"/>
    <property type="match status" value="3"/>
</dbReference>
<organism evidence="15 16">
    <name type="scientific">Microtus ochrogaster</name>
    <name type="common">Prairie vole</name>
    <dbReference type="NCBI Taxonomy" id="79684"/>
    <lineage>
        <taxon>Eukaryota</taxon>
        <taxon>Metazoa</taxon>
        <taxon>Chordata</taxon>
        <taxon>Craniata</taxon>
        <taxon>Vertebrata</taxon>
        <taxon>Euteleostomi</taxon>
        <taxon>Mammalia</taxon>
        <taxon>Eutheria</taxon>
        <taxon>Euarchontoglires</taxon>
        <taxon>Glires</taxon>
        <taxon>Rodentia</taxon>
        <taxon>Myomorpha</taxon>
        <taxon>Muroidea</taxon>
        <taxon>Cricetidae</taxon>
        <taxon>Arvicolinae</taxon>
        <taxon>Microtus</taxon>
    </lineage>
</organism>
<comment type="caution">
    <text evidence="15">The sequence shown here is derived from an EMBL/GenBank/DDBJ whole genome shotgun (WGS) entry which is preliminary data.</text>
</comment>
<feature type="region of interest" description="Disordered" evidence="11">
    <location>
        <begin position="159"/>
        <end position="178"/>
    </location>
</feature>
<comment type="similarity">
    <text evidence="2">Belongs to the type I cytokine receptor family. Type 3 subfamily.</text>
</comment>
<evidence type="ECO:0000256" key="5">
    <source>
        <dbReference type="ARBA" id="ARBA00022989"/>
    </source>
</evidence>
<dbReference type="GO" id="GO:0004896">
    <property type="term" value="F:cytokine receptor activity"/>
    <property type="evidence" value="ECO:0007669"/>
    <property type="project" value="InterPro"/>
</dbReference>
<dbReference type="PROSITE" id="PS50853">
    <property type="entry name" value="FN3"/>
    <property type="match status" value="1"/>
</dbReference>
<feature type="compositionally biased region" description="Polar residues" evidence="11">
    <location>
        <begin position="27"/>
        <end position="39"/>
    </location>
</feature>
<evidence type="ECO:0000256" key="10">
    <source>
        <dbReference type="ARBA" id="ARBA00023319"/>
    </source>
</evidence>
<dbReference type="InterPro" id="IPR036179">
    <property type="entry name" value="Ig-like_dom_sf"/>
</dbReference>
<dbReference type="SUPFAM" id="SSF49265">
    <property type="entry name" value="Fibronectin type III"/>
    <property type="match status" value="2"/>
</dbReference>
<feature type="domain" description="Fibronectin type-III" evidence="14">
    <location>
        <begin position="439"/>
        <end position="535"/>
    </location>
</feature>
<keyword evidence="5 12" id="KW-1133">Transmembrane helix</keyword>
<dbReference type="SMART" id="SM00408">
    <property type="entry name" value="IGc2"/>
    <property type="match status" value="1"/>
</dbReference>
<feature type="transmembrane region" description="Helical" evidence="12">
    <location>
        <begin position="587"/>
        <end position="608"/>
    </location>
</feature>
<dbReference type="InterPro" id="IPR003961">
    <property type="entry name" value="FN3_dom"/>
</dbReference>
<evidence type="ECO:0000256" key="11">
    <source>
        <dbReference type="SAM" id="MobiDB-lite"/>
    </source>
</evidence>
<dbReference type="Pfam" id="PF00047">
    <property type="entry name" value="ig"/>
    <property type="match status" value="1"/>
</dbReference>
<feature type="region of interest" description="Disordered" evidence="11">
    <location>
        <begin position="648"/>
        <end position="672"/>
    </location>
</feature>
<evidence type="ECO:0000256" key="1">
    <source>
        <dbReference type="ARBA" id="ARBA00004479"/>
    </source>
</evidence>
<feature type="region of interest" description="Disordered" evidence="11">
    <location>
        <begin position="536"/>
        <end position="558"/>
    </location>
</feature>
<keyword evidence="6 12" id="KW-0472">Membrane</keyword>
<dbReference type="SMART" id="SM00409">
    <property type="entry name" value="IG"/>
    <property type="match status" value="1"/>
</dbReference>
<keyword evidence="9" id="KW-0325">Glycoprotein</keyword>
<dbReference type="Pfam" id="PF09240">
    <property type="entry name" value="IL6Ra-bind"/>
    <property type="match status" value="1"/>
</dbReference>
<name>A0A8J6L5Y8_MICOH</name>
<evidence type="ECO:0000256" key="2">
    <source>
        <dbReference type="ARBA" id="ARBA00010890"/>
    </source>
</evidence>
<keyword evidence="10" id="KW-0393">Immunoglobulin domain</keyword>
<keyword evidence="8 15" id="KW-0675">Receptor</keyword>
<feature type="compositionally biased region" description="Basic and acidic residues" evidence="11">
    <location>
        <begin position="168"/>
        <end position="177"/>
    </location>
</feature>
<evidence type="ECO:0000313" key="16">
    <source>
        <dbReference type="Proteomes" id="UP000710432"/>
    </source>
</evidence>
<keyword evidence="3 12" id="KW-0812">Transmembrane</keyword>
<feature type="region of interest" description="Disordered" evidence="11">
    <location>
        <begin position="191"/>
        <end position="220"/>
    </location>
</feature>
<gene>
    <name evidence="15" type="ORF">LTLLF_131615</name>
</gene>
<feature type="domain" description="Ig-like" evidence="13">
    <location>
        <begin position="240"/>
        <end position="316"/>
    </location>
</feature>
<dbReference type="InterPro" id="IPR003599">
    <property type="entry name" value="Ig_sub"/>
</dbReference>
<evidence type="ECO:0000259" key="14">
    <source>
        <dbReference type="PROSITE" id="PS50853"/>
    </source>
</evidence>
<keyword evidence="7" id="KW-1015">Disulfide bond</keyword>
<dbReference type="InterPro" id="IPR015321">
    <property type="entry name" value="TypeI_recpt_CBD"/>
</dbReference>
<proteinExistence type="inferred from homology"/>
<evidence type="ECO:0000256" key="3">
    <source>
        <dbReference type="ARBA" id="ARBA00022692"/>
    </source>
</evidence>
<comment type="subcellular location">
    <subcellularLocation>
        <location evidence="1">Membrane</location>
        <topology evidence="1">Single-pass type I membrane protein</topology>
    </subcellularLocation>
</comment>
<dbReference type="PANTHER" id="PTHR23037:SF35">
    <property type="entry name" value="FIBRONECTIN TYPE-III DOMAIN-CONTAINING PROTEIN"/>
    <property type="match status" value="1"/>
</dbReference>
<feature type="compositionally biased region" description="Polar residues" evidence="11">
    <location>
        <begin position="648"/>
        <end position="660"/>
    </location>
</feature>
<dbReference type="PROSITE" id="PS01354">
    <property type="entry name" value="HEMATOPO_REC_L_F3"/>
    <property type="match status" value="1"/>
</dbReference>
<dbReference type="InterPro" id="IPR003598">
    <property type="entry name" value="Ig_sub2"/>
</dbReference>
<dbReference type="InterPro" id="IPR003530">
    <property type="entry name" value="Hematopoietin_rcpt_L_F3_CS"/>
</dbReference>
<evidence type="ECO:0000313" key="15">
    <source>
        <dbReference type="EMBL" id="KAH0515227.1"/>
    </source>
</evidence>
<dbReference type="InterPro" id="IPR013783">
    <property type="entry name" value="Ig-like_fold"/>
</dbReference>
<dbReference type="PANTHER" id="PTHR23037">
    <property type="entry name" value="CYTOKINE RECEPTOR"/>
    <property type="match status" value="1"/>
</dbReference>
<dbReference type="CDD" id="cd00063">
    <property type="entry name" value="FN3"/>
    <property type="match status" value="1"/>
</dbReference>
<dbReference type="PROSITE" id="PS50835">
    <property type="entry name" value="IG_LIKE"/>
    <property type="match status" value="1"/>
</dbReference>
<evidence type="ECO:0000256" key="4">
    <source>
        <dbReference type="ARBA" id="ARBA00022729"/>
    </source>
</evidence>
<dbReference type="Proteomes" id="UP000710432">
    <property type="component" value="Unassembled WGS sequence"/>
</dbReference>
<dbReference type="AlphaFoldDB" id="A0A8J6L5Y8"/>
<dbReference type="InterPro" id="IPR013151">
    <property type="entry name" value="Immunoglobulin_dom"/>
</dbReference>
<evidence type="ECO:0000256" key="7">
    <source>
        <dbReference type="ARBA" id="ARBA00023157"/>
    </source>
</evidence>
<evidence type="ECO:0000256" key="8">
    <source>
        <dbReference type="ARBA" id="ARBA00023170"/>
    </source>
</evidence>
<evidence type="ECO:0000259" key="13">
    <source>
        <dbReference type="PROSITE" id="PS50835"/>
    </source>
</evidence>
<feature type="compositionally biased region" description="Pro residues" evidence="11">
    <location>
        <begin position="198"/>
        <end position="213"/>
    </location>
</feature>
<sequence length="672" mass="73233">MRKVLSSLAPEKLCQPMDPQCRDSEMNSESGQSAAAPSTSDPLYVLDVSKGFSLLPIIAGTLGEVKPYSSVEKDQHCVALDLISEANHFPKETLEFWLRHIEDEAAVLQRPKSDKFPERWAVAPSSPAFITASRGCQEELLHRFLKCFAVARTARCSASRASGKSRPHRAEPRRAERSLAVGAECGAQGGRLQLSVPQPSPPPVPLPRPPPPVRAAEPPGAEGSMLAVGCALLAALLAAPTVALVLGSCRPLEVANNTVISLPGATVTLICPGKEAEGNVTIQWVSSGSQHRRWTTTGNSLLLKAVQLNDTGSFSCFLDEHLVGTVPLLVDVPPEEPKLSCARKNPLVSATCEWFPSSTPSPTTKAVLFVKKIKTTNPDSGFQLPCQYSQKFRSFSCQVEILEGDKNYHVVSLCVSNSVGSKSSSNVAFHSLKMVRPDPPVNLVVSAIPGRPRWLNVSWQDPESWDSRYYKLKFELRYRPVWSKTFTAWLETQHQCIIRDALRGVKHVVQLRGKEDLEMGQWSEWSAEVTGTPWIEPPSTPTGILKDPTQVSDEDSDDEEYLYSQPVKATSFPVSGQDSSSISLPTFLVAGGSLVFGLLLCVIIILRLKKTWKSPAVRESKTSSPPPYSLGQLKPAFILVPLLTSAGSHNSSRPDNTLNHSCPGVRDPQSQQ</sequence>
<dbReference type="FunFam" id="2.60.40.10:FF:000136">
    <property type="entry name" value="Ciliary neurotrophic factor receptor alpha"/>
    <property type="match status" value="1"/>
</dbReference>
<accession>A0A8J6L5Y8</accession>
<evidence type="ECO:0000256" key="6">
    <source>
        <dbReference type="ARBA" id="ARBA00023136"/>
    </source>
</evidence>
<protein>
    <submittedName>
        <fullName evidence="15">Interleukin-6 receptor subunit alpha</fullName>
    </submittedName>
</protein>